<protein>
    <submittedName>
        <fullName evidence="2">Uncharacterized protein</fullName>
    </submittedName>
</protein>
<name>A0AB39XMI6_9BRAD</name>
<reference evidence="2" key="1">
    <citation type="submission" date="2024-08" db="EMBL/GenBank/DDBJ databases">
        <authorList>
            <person name="Chaddad Z."/>
            <person name="Lamrabet M."/>
            <person name="Bouhnik O."/>
            <person name="Alami S."/>
            <person name="Wipf D."/>
            <person name="Courty P.E."/>
            <person name="Missbah El Idrissi M."/>
        </authorList>
    </citation>
    <scope>NUCLEOTIDE SEQUENCE</scope>
    <source>
        <strain evidence="2">LLZ17</strain>
    </source>
</reference>
<dbReference type="EMBL" id="CP165734">
    <property type="protein sequence ID" value="XDV57517.1"/>
    <property type="molecule type" value="Genomic_DNA"/>
</dbReference>
<organism evidence="2">
    <name type="scientific">Bradyrhizobium sp. LLZ17</name>
    <dbReference type="NCBI Taxonomy" id="3239388"/>
    <lineage>
        <taxon>Bacteria</taxon>
        <taxon>Pseudomonadati</taxon>
        <taxon>Pseudomonadota</taxon>
        <taxon>Alphaproteobacteria</taxon>
        <taxon>Hyphomicrobiales</taxon>
        <taxon>Nitrobacteraceae</taxon>
        <taxon>Bradyrhizobium</taxon>
    </lineage>
</organism>
<accession>A0AB39XMI6</accession>
<sequence length="145" mass="16410">MTKTENRAAAKAHYQEQEQKRREFARAEVVKADLAELERLRQNLMFGKKPGEPAHELIDAIDDYVAKLTGEDDAPHAQSPLRMSWCRVFDDTILLPGRKALRTLLKAGEYSSSLPKKEHAAWMASRYGSADPGAERRRPDDVCTD</sequence>
<evidence type="ECO:0000256" key="1">
    <source>
        <dbReference type="SAM" id="MobiDB-lite"/>
    </source>
</evidence>
<evidence type="ECO:0000313" key="2">
    <source>
        <dbReference type="EMBL" id="XDV57517.1"/>
    </source>
</evidence>
<feature type="region of interest" description="Disordered" evidence="1">
    <location>
        <begin position="111"/>
        <end position="145"/>
    </location>
</feature>
<proteinExistence type="predicted"/>
<dbReference type="RefSeq" id="WP_369721936.1">
    <property type="nucleotide sequence ID" value="NZ_CP165734.1"/>
</dbReference>
<gene>
    <name evidence="2" type="ORF">AB8Z38_34125</name>
</gene>
<feature type="compositionally biased region" description="Basic and acidic residues" evidence="1">
    <location>
        <begin position="133"/>
        <end position="145"/>
    </location>
</feature>
<dbReference type="AlphaFoldDB" id="A0AB39XMI6"/>
<feature type="region of interest" description="Disordered" evidence="1">
    <location>
        <begin position="1"/>
        <end position="22"/>
    </location>
</feature>